<keyword evidence="1" id="KW-1133">Transmembrane helix</keyword>
<keyword evidence="3" id="KW-1185">Reference proteome</keyword>
<name>A0ABW3K2U8_9BACT</name>
<evidence type="ECO:0000313" key="2">
    <source>
        <dbReference type="EMBL" id="MFD0999765.1"/>
    </source>
</evidence>
<dbReference type="EMBL" id="JBHTKA010000003">
    <property type="protein sequence ID" value="MFD0999765.1"/>
    <property type="molecule type" value="Genomic_DNA"/>
</dbReference>
<dbReference type="RefSeq" id="WP_377578755.1">
    <property type="nucleotide sequence ID" value="NZ_JBHTKA010000003.1"/>
</dbReference>
<keyword evidence="1" id="KW-0472">Membrane</keyword>
<gene>
    <name evidence="2" type="ORF">ACFQ21_10620</name>
</gene>
<keyword evidence="1" id="KW-0812">Transmembrane</keyword>
<comment type="caution">
    <text evidence="2">The sequence shown here is derived from an EMBL/GenBank/DDBJ whole genome shotgun (WGS) entry which is preliminary data.</text>
</comment>
<proteinExistence type="predicted"/>
<protein>
    <submittedName>
        <fullName evidence="2">Uncharacterized protein</fullName>
    </submittedName>
</protein>
<accession>A0ABW3K2U8</accession>
<dbReference type="Proteomes" id="UP001597112">
    <property type="component" value="Unassembled WGS sequence"/>
</dbReference>
<feature type="transmembrane region" description="Helical" evidence="1">
    <location>
        <begin position="45"/>
        <end position="64"/>
    </location>
</feature>
<reference evidence="3" key="1">
    <citation type="journal article" date="2019" name="Int. J. Syst. Evol. Microbiol.">
        <title>The Global Catalogue of Microorganisms (GCM) 10K type strain sequencing project: providing services to taxonomists for standard genome sequencing and annotation.</title>
        <authorList>
            <consortium name="The Broad Institute Genomics Platform"/>
            <consortium name="The Broad Institute Genome Sequencing Center for Infectious Disease"/>
            <person name="Wu L."/>
            <person name="Ma J."/>
        </authorList>
    </citation>
    <scope>NUCLEOTIDE SEQUENCE [LARGE SCALE GENOMIC DNA]</scope>
    <source>
        <strain evidence="3">CCUG 58938</strain>
    </source>
</reference>
<evidence type="ECO:0000256" key="1">
    <source>
        <dbReference type="SAM" id="Phobius"/>
    </source>
</evidence>
<sequence length="215" mass="23908">MEHNTEKNIRLKVQEAEQYPVRWNKDELWTRMEIHRTATRSKRPVYFSIAATLTVAVLAGVYIYQQTSYTQGKAIPSGGINSAQPAIVNSPLSESKDIPAKIETVTPGNAITQNSARIRIEEEPYSSAAALQATFRDTATVANQEMTTPVTIPESAQQEVVTDVDKRPKVIIGIIPPQEQPLVTQLEKKKKFRFLKGKSTNGESEGSQLIIARMN</sequence>
<evidence type="ECO:0000313" key="3">
    <source>
        <dbReference type="Proteomes" id="UP001597112"/>
    </source>
</evidence>
<organism evidence="2 3">
    <name type="scientific">Ohtaekwangia kribbensis</name>
    <dbReference type="NCBI Taxonomy" id="688913"/>
    <lineage>
        <taxon>Bacteria</taxon>
        <taxon>Pseudomonadati</taxon>
        <taxon>Bacteroidota</taxon>
        <taxon>Cytophagia</taxon>
        <taxon>Cytophagales</taxon>
        <taxon>Fulvivirgaceae</taxon>
        <taxon>Ohtaekwangia</taxon>
    </lineage>
</organism>